<dbReference type="AlphaFoldDB" id="N8Y5Y3"/>
<protein>
    <submittedName>
        <fullName evidence="1">Uncharacterized protein</fullName>
    </submittedName>
</protein>
<comment type="caution">
    <text evidence="1">The sequence shown here is derived from an EMBL/GenBank/DDBJ whole genome shotgun (WGS) entry which is preliminary data.</text>
</comment>
<sequence>MMRLAKCAEEVDASGYGQDLKELRYERDLNL</sequence>
<organism evidence="1 2">
    <name type="scientific">Acinetobacter gerneri DSM 14967 = CIP 107464 = MTCC 9824</name>
    <dbReference type="NCBI Taxonomy" id="1120926"/>
    <lineage>
        <taxon>Bacteria</taxon>
        <taxon>Pseudomonadati</taxon>
        <taxon>Pseudomonadota</taxon>
        <taxon>Gammaproteobacteria</taxon>
        <taxon>Moraxellales</taxon>
        <taxon>Moraxellaceae</taxon>
        <taxon>Acinetobacter</taxon>
    </lineage>
</organism>
<gene>
    <name evidence="1" type="ORF">F960_03436</name>
</gene>
<evidence type="ECO:0000313" key="1">
    <source>
        <dbReference type="EMBL" id="ENV32051.1"/>
    </source>
</evidence>
<accession>N8Y5Y3</accession>
<proteinExistence type="predicted"/>
<dbReference type="EMBL" id="APPN01000080">
    <property type="protein sequence ID" value="ENV32051.1"/>
    <property type="molecule type" value="Genomic_DNA"/>
</dbReference>
<dbReference type="Proteomes" id="UP000013117">
    <property type="component" value="Unassembled WGS sequence"/>
</dbReference>
<reference evidence="1 2" key="1">
    <citation type="submission" date="2013-02" db="EMBL/GenBank/DDBJ databases">
        <title>The Genome Sequence of Acinetobacter gerneri CIP 107464.</title>
        <authorList>
            <consortium name="The Broad Institute Genome Sequencing Platform"/>
            <consortium name="The Broad Institute Genome Sequencing Center for Infectious Disease"/>
            <person name="Cerqueira G."/>
            <person name="Feldgarden M."/>
            <person name="Courvalin P."/>
            <person name="Perichon B."/>
            <person name="Grillot-Courvalin C."/>
            <person name="Clermont D."/>
            <person name="Rocha E."/>
            <person name="Yoon E.-J."/>
            <person name="Nemec A."/>
            <person name="Walker B."/>
            <person name="Young S.K."/>
            <person name="Zeng Q."/>
            <person name="Gargeya S."/>
            <person name="Fitzgerald M."/>
            <person name="Haas B."/>
            <person name="Abouelleil A."/>
            <person name="Alvarado L."/>
            <person name="Arachchi H.M."/>
            <person name="Berlin A.M."/>
            <person name="Chapman S.B."/>
            <person name="Dewar J."/>
            <person name="Goldberg J."/>
            <person name="Griggs A."/>
            <person name="Gujja S."/>
            <person name="Hansen M."/>
            <person name="Howarth C."/>
            <person name="Imamovic A."/>
            <person name="Larimer J."/>
            <person name="McCowan C."/>
            <person name="Murphy C."/>
            <person name="Neiman D."/>
            <person name="Pearson M."/>
            <person name="Priest M."/>
            <person name="Roberts A."/>
            <person name="Saif S."/>
            <person name="Shea T."/>
            <person name="Sisk P."/>
            <person name="Sykes S."/>
            <person name="Wortman J."/>
            <person name="Nusbaum C."/>
            <person name="Birren B."/>
        </authorList>
    </citation>
    <scope>NUCLEOTIDE SEQUENCE [LARGE SCALE GENOMIC DNA]</scope>
    <source>
        <strain evidence="1 2">CIP 107464</strain>
    </source>
</reference>
<keyword evidence="2" id="KW-1185">Reference proteome</keyword>
<dbReference type="HOGENOM" id="CLU_3394650_0_0_6"/>
<name>N8Y5Y3_9GAMM</name>
<evidence type="ECO:0000313" key="2">
    <source>
        <dbReference type="Proteomes" id="UP000013117"/>
    </source>
</evidence>